<protein>
    <submittedName>
        <fullName evidence="8">Hydroxyacid dehydrogenase</fullName>
    </submittedName>
</protein>
<dbReference type="PROSITE" id="PS00065">
    <property type="entry name" value="D_2_HYDROXYACID_DH_1"/>
    <property type="match status" value="1"/>
</dbReference>
<dbReference type="SUPFAM" id="SSF51735">
    <property type="entry name" value="NAD(P)-binding Rossmann-fold domains"/>
    <property type="match status" value="1"/>
</dbReference>
<dbReference type="Proteomes" id="UP000093355">
    <property type="component" value="Unassembled WGS sequence"/>
</dbReference>
<feature type="domain" description="D-isomer specific 2-hydroxyacid dehydrogenase catalytic" evidence="6">
    <location>
        <begin position="19"/>
        <end position="305"/>
    </location>
</feature>
<comment type="similarity">
    <text evidence="1 5">Belongs to the D-isomer specific 2-hydroxyacid dehydrogenase family.</text>
</comment>
<keyword evidence="4" id="KW-0520">NAD</keyword>
<keyword evidence="9" id="KW-1185">Reference proteome</keyword>
<keyword evidence="3 5" id="KW-0560">Oxidoreductase</keyword>
<evidence type="ECO:0000313" key="8">
    <source>
        <dbReference type="EMBL" id="OCG73922.1"/>
    </source>
</evidence>
<gene>
    <name evidence="8" type="ORF">A7J15_06855</name>
</gene>
<dbReference type="InterPro" id="IPR006139">
    <property type="entry name" value="D-isomer_2_OHA_DH_cat_dom"/>
</dbReference>
<dbReference type="RefSeq" id="WP_067026287.1">
    <property type="nucleotide sequence ID" value="NZ_CP038256.1"/>
</dbReference>
<dbReference type="GO" id="GO:0016616">
    <property type="term" value="F:oxidoreductase activity, acting on the CH-OH group of donors, NAD or NADP as acceptor"/>
    <property type="evidence" value="ECO:0007669"/>
    <property type="project" value="InterPro"/>
</dbReference>
<dbReference type="SUPFAM" id="SSF52283">
    <property type="entry name" value="Formate/glycerate dehydrogenase catalytic domain-like"/>
    <property type="match status" value="1"/>
</dbReference>
<evidence type="ECO:0000313" key="9">
    <source>
        <dbReference type="Proteomes" id="UP000093355"/>
    </source>
</evidence>
<organism evidence="8 9">
    <name type="scientific">Microbacterium sediminis</name>
    <dbReference type="NCBI Taxonomy" id="904291"/>
    <lineage>
        <taxon>Bacteria</taxon>
        <taxon>Bacillati</taxon>
        <taxon>Actinomycetota</taxon>
        <taxon>Actinomycetes</taxon>
        <taxon>Micrococcales</taxon>
        <taxon>Microbacteriaceae</taxon>
        <taxon>Microbacterium</taxon>
    </lineage>
</organism>
<evidence type="ECO:0000256" key="3">
    <source>
        <dbReference type="ARBA" id="ARBA00023002"/>
    </source>
</evidence>
<keyword evidence="2" id="KW-0028">Amino-acid biosynthesis</keyword>
<dbReference type="PANTHER" id="PTHR42789">
    <property type="entry name" value="D-ISOMER SPECIFIC 2-HYDROXYACID DEHYDROGENASE FAMILY PROTEIN (AFU_ORTHOLOGUE AFUA_6G10090)"/>
    <property type="match status" value="1"/>
</dbReference>
<accession>A0A1B9NBD3</accession>
<dbReference type="InterPro" id="IPR050857">
    <property type="entry name" value="D-2-hydroxyacid_DH"/>
</dbReference>
<name>A0A1B9NBD3_9MICO</name>
<dbReference type="Gene3D" id="3.40.50.720">
    <property type="entry name" value="NAD(P)-binding Rossmann-like Domain"/>
    <property type="match status" value="2"/>
</dbReference>
<dbReference type="PANTHER" id="PTHR42789:SF1">
    <property type="entry name" value="D-ISOMER SPECIFIC 2-HYDROXYACID DEHYDROGENASE FAMILY PROTEIN (AFU_ORTHOLOGUE AFUA_6G10090)"/>
    <property type="match status" value="1"/>
</dbReference>
<dbReference type="OrthoDB" id="117809at2"/>
<sequence>MRIVVLDDYQRVAPTYADWARFDADVAFFDRPVRGAELTDALAGAEVIVAMRERTAFPRELLERLPDLRLLVTTGARNDAIDLDAARRLGVTVCGTEAPGTSTPELAWGLILAVLRSIPLEDAGMRTGGWQTTIGGDLAGRRLGIVGLGRLGERMARIGQAFGMDVVAWSLNLDPTRAAALGVTAVTKDELFSSSDVVTIHYKLGERSRGLVGAAEIALMTPSAILVNTSRGPIVDTDALIRALEEGRIRGAGIDVFDEEPLPADHPLRSAPRTVLTPHLGYVTDGTYRVFYPQAVEAIAAWRSGTPIRVLA</sequence>
<evidence type="ECO:0000259" key="7">
    <source>
        <dbReference type="Pfam" id="PF02826"/>
    </source>
</evidence>
<dbReference type="AlphaFoldDB" id="A0A1B9NBD3"/>
<evidence type="ECO:0000256" key="1">
    <source>
        <dbReference type="ARBA" id="ARBA00005854"/>
    </source>
</evidence>
<dbReference type="GO" id="GO:0008652">
    <property type="term" value="P:amino acid biosynthetic process"/>
    <property type="evidence" value="ECO:0007669"/>
    <property type="project" value="UniProtKB-KW"/>
</dbReference>
<dbReference type="InterPro" id="IPR006140">
    <property type="entry name" value="D-isomer_DH_NAD-bd"/>
</dbReference>
<evidence type="ECO:0000259" key="6">
    <source>
        <dbReference type="Pfam" id="PF00389"/>
    </source>
</evidence>
<reference evidence="8 9" key="1">
    <citation type="submission" date="2016-05" db="EMBL/GenBank/DDBJ databases">
        <authorList>
            <person name="Lavstsen T."/>
            <person name="Jespersen J.S."/>
        </authorList>
    </citation>
    <scope>NUCLEOTIDE SEQUENCE [LARGE SCALE GENOMIC DNA]</scope>
    <source>
        <strain evidence="8 9">YLB-01</strain>
    </source>
</reference>
<proteinExistence type="inferred from homology"/>
<evidence type="ECO:0000256" key="4">
    <source>
        <dbReference type="ARBA" id="ARBA00023027"/>
    </source>
</evidence>
<dbReference type="Pfam" id="PF02826">
    <property type="entry name" value="2-Hacid_dh_C"/>
    <property type="match status" value="1"/>
</dbReference>
<dbReference type="Pfam" id="PF00389">
    <property type="entry name" value="2-Hacid_dh"/>
    <property type="match status" value="1"/>
</dbReference>
<evidence type="ECO:0000256" key="5">
    <source>
        <dbReference type="RuleBase" id="RU003719"/>
    </source>
</evidence>
<dbReference type="CDD" id="cd12169">
    <property type="entry name" value="PGDH_like_1"/>
    <property type="match status" value="1"/>
</dbReference>
<dbReference type="InterPro" id="IPR029752">
    <property type="entry name" value="D-isomer_DH_CS1"/>
</dbReference>
<feature type="domain" description="D-isomer specific 2-hydroxyacid dehydrogenase NAD-binding" evidence="7">
    <location>
        <begin position="109"/>
        <end position="281"/>
    </location>
</feature>
<dbReference type="EMBL" id="LXMD01000023">
    <property type="protein sequence ID" value="OCG73922.1"/>
    <property type="molecule type" value="Genomic_DNA"/>
</dbReference>
<evidence type="ECO:0000256" key="2">
    <source>
        <dbReference type="ARBA" id="ARBA00022605"/>
    </source>
</evidence>
<dbReference type="GO" id="GO:0051287">
    <property type="term" value="F:NAD binding"/>
    <property type="evidence" value="ECO:0007669"/>
    <property type="project" value="InterPro"/>
</dbReference>
<dbReference type="InterPro" id="IPR036291">
    <property type="entry name" value="NAD(P)-bd_dom_sf"/>
</dbReference>
<dbReference type="STRING" id="904291.A7J15_06855"/>
<comment type="caution">
    <text evidence="8">The sequence shown here is derived from an EMBL/GenBank/DDBJ whole genome shotgun (WGS) entry which is preliminary data.</text>
</comment>